<sequence length="188" mass="21346">MTIKAIKEALYIQENMRICITVGYWIGGNNGSGRSSGKKGCSSGLLYLPTCAWSLSVSLTIYSAKEPSKPSIWKSIVIICISIVTKLGSLQEAEYDAVFLSNQRVSNAVQRQYFTLIYPLFPSKSARLKKKIDQFFSVSQNWLPRKESTKQDNQIFLQKVPRLISLILQFHPLFKIPLVFLESFNEIQ</sequence>
<accession>A0A0A9D8U5</accession>
<dbReference type="EMBL" id="GBRH01215815">
    <property type="protein sequence ID" value="JAD82080.1"/>
    <property type="molecule type" value="Transcribed_RNA"/>
</dbReference>
<evidence type="ECO:0000313" key="1">
    <source>
        <dbReference type="EMBL" id="JAD82080.1"/>
    </source>
</evidence>
<proteinExistence type="predicted"/>
<organism evidence="1">
    <name type="scientific">Arundo donax</name>
    <name type="common">Giant reed</name>
    <name type="synonym">Donax arundinaceus</name>
    <dbReference type="NCBI Taxonomy" id="35708"/>
    <lineage>
        <taxon>Eukaryota</taxon>
        <taxon>Viridiplantae</taxon>
        <taxon>Streptophyta</taxon>
        <taxon>Embryophyta</taxon>
        <taxon>Tracheophyta</taxon>
        <taxon>Spermatophyta</taxon>
        <taxon>Magnoliopsida</taxon>
        <taxon>Liliopsida</taxon>
        <taxon>Poales</taxon>
        <taxon>Poaceae</taxon>
        <taxon>PACMAD clade</taxon>
        <taxon>Arundinoideae</taxon>
        <taxon>Arundineae</taxon>
        <taxon>Arundo</taxon>
    </lineage>
</organism>
<dbReference type="AlphaFoldDB" id="A0A0A9D8U5"/>
<reference evidence="1" key="2">
    <citation type="journal article" date="2015" name="Data Brief">
        <title>Shoot transcriptome of the giant reed, Arundo donax.</title>
        <authorList>
            <person name="Barrero R.A."/>
            <person name="Guerrero F.D."/>
            <person name="Moolhuijzen P."/>
            <person name="Goolsby J.A."/>
            <person name="Tidwell J."/>
            <person name="Bellgard S.E."/>
            <person name="Bellgard M.I."/>
        </authorList>
    </citation>
    <scope>NUCLEOTIDE SEQUENCE</scope>
    <source>
        <tissue evidence="1">Shoot tissue taken approximately 20 cm above the soil surface</tissue>
    </source>
</reference>
<name>A0A0A9D8U5_ARUDO</name>
<reference evidence="1" key="1">
    <citation type="submission" date="2014-09" db="EMBL/GenBank/DDBJ databases">
        <authorList>
            <person name="Magalhaes I.L.F."/>
            <person name="Oliveira U."/>
            <person name="Santos F.R."/>
            <person name="Vidigal T.H.D.A."/>
            <person name="Brescovit A.D."/>
            <person name="Santos A.J."/>
        </authorList>
    </citation>
    <scope>NUCLEOTIDE SEQUENCE</scope>
    <source>
        <tissue evidence="1">Shoot tissue taken approximately 20 cm above the soil surface</tissue>
    </source>
</reference>
<protein>
    <submittedName>
        <fullName evidence="1">Uncharacterized protein</fullName>
    </submittedName>
</protein>